<reference evidence="2" key="1">
    <citation type="journal article" date="2014" name="Int. J. Syst. Evol. Microbiol.">
        <title>Complete genome sequence of Corynebacterium casei LMG S-19264T (=DSM 44701T), isolated from a smear-ripened cheese.</title>
        <authorList>
            <consortium name="US DOE Joint Genome Institute (JGI-PGF)"/>
            <person name="Walter F."/>
            <person name="Albersmeier A."/>
            <person name="Kalinowski J."/>
            <person name="Ruckert C."/>
        </authorList>
    </citation>
    <scope>NUCLEOTIDE SEQUENCE</scope>
    <source>
        <strain evidence="2">KCTC 42650</strain>
    </source>
</reference>
<feature type="chain" id="PRO_5035160861" description="VPLPA-CTERM sorting domain-containing protein" evidence="1">
    <location>
        <begin position="26"/>
        <end position="221"/>
    </location>
</feature>
<evidence type="ECO:0000313" key="3">
    <source>
        <dbReference type="Proteomes" id="UP000626220"/>
    </source>
</evidence>
<dbReference type="InterPro" id="IPR013424">
    <property type="entry name" value="Ice-binding_C"/>
</dbReference>
<keyword evidence="1" id="KW-0732">Signal</keyword>
<accession>A0A8J3H176</accession>
<protein>
    <recommendedName>
        <fullName evidence="4">VPLPA-CTERM sorting domain-containing protein</fullName>
    </recommendedName>
</protein>
<organism evidence="2 3">
    <name type="scientific">Seohaeicola zhoushanensis</name>
    <dbReference type="NCBI Taxonomy" id="1569283"/>
    <lineage>
        <taxon>Bacteria</taxon>
        <taxon>Pseudomonadati</taxon>
        <taxon>Pseudomonadota</taxon>
        <taxon>Alphaproteobacteria</taxon>
        <taxon>Rhodobacterales</taxon>
        <taxon>Roseobacteraceae</taxon>
        <taxon>Seohaeicola</taxon>
    </lineage>
</organism>
<name>A0A8J3H176_9RHOB</name>
<comment type="caution">
    <text evidence="2">The sequence shown here is derived from an EMBL/GenBank/DDBJ whole genome shotgun (WGS) entry which is preliminary data.</text>
</comment>
<feature type="signal peptide" evidence="1">
    <location>
        <begin position="1"/>
        <end position="25"/>
    </location>
</feature>
<keyword evidence="3" id="KW-1185">Reference proteome</keyword>
<reference evidence="2" key="2">
    <citation type="submission" date="2020-09" db="EMBL/GenBank/DDBJ databases">
        <authorList>
            <person name="Sun Q."/>
            <person name="Kim S."/>
        </authorList>
    </citation>
    <scope>NUCLEOTIDE SEQUENCE</scope>
    <source>
        <strain evidence="2">KCTC 42650</strain>
    </source>
</reference>
<dbReference type="Proteomes" id="UP000626220">
    <property type="component" value="Unassembled WGS sequence"/>
</dbReference>
<proteinExistence type="predicted"/>
<evidence type="ECO:0008006" key="4">
    <source>
        <dbReference type="Google" id="ProtNLM"/>
    </source>
</evidence>
<evidence type="ECO:0000313" key="2">
    <source>
        <dbReference type="EMBL" id="GHF63328.1"/>
    </source>
</evidence>
<sequence>MKFMKLIAMAGVALTVALGVSEAKAATTTTNCPGATSDYDRYFALTLDLPITSTCHDFGTGNIPEPTYEGRSPLDKNDDLVSGLLDSTSGLNGGNGGTFSIDLTGLKNIQLGFKIGAAEGACQGTDADLASKDCEPDWAIFNISAGGIVSGRWDLLSDYYERGGAFAGLSHISLYADRCTENDPLCDDGDLNQVPVPASLPLLAGGLVLAGFVARRKSRKA</sequence>
<dbReference type="RefSeq" id="WP_189681723.1">
    <property type="nucleotide sequence ID" value="NZ_BNCJ01000014.1"/>
</dbReference>
<gene>
    <name evidence="2" type="ORF">GCM10017056_38240</name>
</gene>
<evidence type="ECO:0000256" key="1">
    <source>
        <dbReference type="SAM" id="SignalP"/>
    </source>
</evidence>
<dbReference type="EMBL" id="BNCJ01000014">
    <property type="protein sequence ID" value="GHF63328.1"/>
    <property type="molecule type" value="Genomic_DNA"/>
</dbReference>
<dbReference type="NCBIfam" id="TIGR02595">
    <property type="entry name" value="PEP_CTERM"/>
    <property type="match status" value="1"/>
</dbReference>
<dbReference type="AlphaFoldDB" id="A0A8J3H176"/>